<name>A0AAV3PGC5_LITER</name>
<protein>
    <submittedName>
        <fullName evidence="2">Uncharacterized protein</fullName>
    </submittedName>
</protein>
<dbReference type="Proteomes" id="UP001454036">
    <property type="component" value="Unassembled WGS sequence"/>
</dbReference>
<comment type="caution">
    <text evidence="2">The sequence shown here is derived from an EMBL/GenBank/DDBJ whole genome shotgun (WGS) entry which is preliminary data.</text>
</comment>
<accession>A0AAV3PGC5</accession>
<sequence>MRGKRPIAFKKVKVMKKASSSPRPSTTVELPPRLAQVANPTPHSSPTVVEPNPFSSLPEIDLPHEPSSSSLAGKRPSVLNFGEHR</sequence>
<dbReference type="AlphaFoldDB" id="A0AAV3PGC5"/>
<feature type="region of interest" description="Disordered" evidence="1">
    <location>
        <begin position="1"/>
        <end position="85"/>
    </location>
</feature>
<gene>
    <name evidence="2" type="ORF">LIER_08843</name>
</gene>
<keyword evidence="3" id="KW-1185">Reference proteome</keyword>
<dbReference type="EMBL" id="BAABME010001459">
    <property type="protein sequence ID" value="GAA0149736.1"/>
    <property type="molecule type" value="Genomic_DNA"/>
</dbReference>
<feature type="compositionally biased region" description="Polar residues" evidence="1">
    <location>
        <begin position="38"/>
        <end position="47"/>
    </location>
</feature>
<feature type="compositionally biased region" description="Polar residues" evidence="1">
    <location>
        <begin position="18"/>
        <end position="28"/>
    </location>
</feature>
<proteinExistence type="predicted"/>
<organism evidence="2 3">
    <name type="scientific">Lithospermum erythrorhizon</name>
    <name type="common">Purple gromwell</name>
    <name type="synonym">Lithospermum officinale var. erythrorhizon</name>
    <dbReference type="NCBI Taxonomy" id="34254"/>
    <lineage>
        <taxon>Eukaryota</taxon>
        <taxon>Viridiplantae</taxon>
        <taxon>Streptophyta</taxon>
        <taxon>Embryophyta</taxon>
        <taxon>Tracheophyta</taxon>
        <taxon>Spermatophyta</taxon>
        <taxon>Magnoliopsida</taxon>
        <taxon>eudicotyledons</taxon>
        <taxon>Gunneridae</taxon>
        <taxon>Pentapetalae</taxon>
        <taxon>asterids</taxon>
        <taxon>lamiids</taxon>
        <taxon>Boraginales</taxon>
        <taxon>Boraginaceae</taxon>
        <taxon>Boraginoideae</taxon>
        <taxon>Lithospermeae</taxon>
        <taxon>Lithospermum</taxon>
    </lineage>
</organism>
<feature type="compositionally biased region" description="Basic residues" evidence="1">
    <location>
        <begin position="1"/>
        <end position="16"/>
    </location>
</feature>
<evidence type="ECO:0000313" key="3">
    <source>
        <dbReference type="Proteomes" id="UP001454036"/>
    </source>
</evidence>
<evidence type="ECO:0000256" key="1">
    <source>
        <dbReference type="SAM" id="MobiDB-lite"/>
    </source>
</evidence>
<evidence type="ECO:0000313" key="2">
    <source>
        <dbReference type="EMBL" id="GAA0149736.1"/>
    </source>
</evidence>
<reference evidence="2 3" key="1">
    <citation type="submission" date="2024-01" db="EMBL/GenBank/DDBJ databases">
        <title>The complete chloroplast genome sequence of Lithospermum erythrorhizon: insights into the phylogenetic relationship among Boraginaceae species and the maternal lineages of purple gromwells.</title>
        <authorList>
            <person name="Okada T."/>
            <person name="Watanabe K."/>
        </authorList>
    </citation>
    <scope>NUCLEOTIDE SEQUENCE [LARGE SCALE GENOMIC DNA]</scope>
</reference>